<organism evidence="2 3">
    <name type="scientific">candidate division TA06 bacterium</name>
    <dbReference type="NCBI Taxonomy" id="2250710"/>
    <lineage>
        <taxon>Bacteria</taxon>
        <taxon>Bacteria division TA06</taxon>
    </lineage>
</organism>
<dbReference type="AlphaFoldDB" id="A0A660SEC2"/>
<evidence type="ECO:0000259" key="1">
    <source>
        <dbReference type="PROSITE" id="PS50828"/>
    </source>
</evidence>
<dbReference type="EMBL" id="QNBD01000215">
    <property type="protein sequence ID" value="RKX69129.1"/>
    <property type="molecule type" value="Genomic_DNA"/>
</dbReference>
<dbReference type="PANTHER" id="PTHR35562:SF2">
    <property type="entry name" value="DNA ENDONUCLEASE SMRA-RELATED"/>
    <property type="match status" value="1"/>
</dbReference>
<reference evidence="2 3" key="1">
    <citation type="submission" date="2018-06" db="EMBL/GenBank/DDBJ databases">
        <title>Extensive metabolic versatility and redundancy in microbially diverse, dynamic hydrothermal sediments.</title>
        <authorList>
            <person name="Dombrowski N."/>
            <person name="Teske A."/>
            <person name="Baker B.J."/>
        </authorList>
    </citation>
    <scope>NUCLEOTIDE SEQUENCE [LARGE SCALE GENOMIC DNA]</scope>
    <source>
        <strain evidence="2">B10_G13</strain>
    </source>
</reference>
<gene>
    <name evidence="2" type="ORF">DRP43_04750</name>
</gene>
<comment type="caution">
    <text evidence="2">The sequence shown here is derived from an EMBL/GenBank/DDBJ whole genome shotgun (WGS) entry which is preliminary data.</text>
</comment>
<dbReference type="PANTHER" id="PTHR35562">
    <property type="entry name" value="DNA ENDONUCLEASE SMRA-RELATED"/>
    <property type="match status" value="1"/>
</dbReference>
<dbReference type="Gene3D" id="3.30.1370.110">
    <property type="match status" value="1"/>
</dbReference>
<feature type="domain" description="Smr" evidence="1">
    <location>
        <begin position="41"/>
        <end position="121"/>
    </location>
</feature>
<dbReference type="Pfam" id="PF01713">
    <property type="entry name" value="Smr"/>
    <property type="match status" value="1"/>
</dbReference>
<evidence type="ECO:0000313" key="3">
    <source>
        <dbReference type="Proteomes" id="UP000271125"/>
    </source>
</evidence>
<accession>A0A660SEC2</accession>
<dbReference type="SMART" id="SM00463">
    <property type="entry name" value="SMR"/>
    <property type="match status" value="1"/>
</dbReference>
<protein>
    <recommendedName>
        <fullName evidence="1">Smr domain-containing protein</fullName>
    </recommendedName>
</protein>
<dbReference type="InterPro" id="IPR036063">
    <property type="entry name" value="Smr_dom_sf"/>
</dbReference>
<evidence type="ECO:0000313" key="2">
    <source>
        <dbReference type="EMBL" id="RKX69129.1"/>
    </source>
</evidence>
<sequence length="123" mass="14090">MDNKKFIEEWLKKNPIIDKDAAVGRKKHSRSVKKKKFDLIIDIHGYIKKEATDLVKNQLKLSQKKGYRKVLIIHGKGLHSLEGPVLKEKIRKILIESTYVSDFHIANPNDGGEGATIVYIRRG</sequence>
<proteinExistence type="predicted"/>
<dbReference type="PROSITE" id="PS50828">
    <property type="entry name" value="SMR"/>
    <property type="match status" value="1"/>
</dbReference>
<name>A0A660SEC2_UNCT6</name>
<dbReference type="SUPFAM" id="SSF160443">
    <property type="entry name" value="SMR domain-like"/>
    <property type="match status" value="1"/>
</dbReference>
<dbReference type="InterPro" id="IPR002625">
    <property type="entry name" value="Smr_dom"/>
</dbReference>
<dbReference type="Proteomes" id="UP000271125">
    <property type="component" value="Unassembled WGS sequence"/>
</dbReference>